<keyword evidence="3" id="KW-1185">Reference proteome</keyword>
<sequence>MAEPSDYLCSSSSEDDEYSDPLEVAVSAGARLSTPEKASTSRKRKVQTNPAEKKSNVRGSVDPNVSAWDRVNEFKDQCLTTVSGNLRCDACRETLSKKNSSVKKHVSSIKQIKALENIKKSKKKDQNIKDLLAKISGGAKGSTLPEDMRLYRYELVEALLKAGIPLLKVDSSRPFLEKYAHPLTSRNHLAAFIPMIRQKEIDFVKSEIAAKSAFPVIFDGSTRLGEALAIIVRFIDKDWNIQQRLLKLEILAKSMNAEELGQRLIQCLAVEYGMQPNHLLAAMRDGASVNEAGLRQVMFFFPNILNVIGFSHTIDDVGKHFEFSVLDTFSRCWNTMFSLSPAVRLLWTTRTGTAMRLHSKTRWWSKWEVLNQVMEFFEDVEPFLRENDNLSPVCHASLLEILMIQLLRKT</sequence>
<gene>
    <name evidence="2" type="ORF">pdam_00006932</name>
</gene>
<accession>A0A3M6U9H9</accession>
<comment type="caution">
    <text evidence="2">The sequence shown here is derived from an EMBL/GenBank/DDBJ whole genome shotgun (WGS) entry which is preliminary data.</text>
</comment>
<evidence type="ECO:0000256" key="1">
    <source>
        <dbReference type="SAM" id="MobiDB-lite"/>
    </source>
</evidence>
<name>A0A3M6U9H9_POCDA</name>
<dbReference type="InterPro" id="IPR012337">
    <property type="entry name" value="RNaseH-like_sf"/>
</dbReference>
<evidence type="ECO:0000313" key="3">
    <source>
        <dbReference type="Proteomes" id="UP000275408"/>
    </source>
</evidence>
<feature type="region of interest" description="Disordered" evidence="1">
    <location>
        <begin position="1"/>
        <end position="61"/>
    </location>
</feature>
<dbReference type="EMBL" id="RCHS01001985">
    <property type="protein sequence ID" value="RMX50345.1"/>
    <property type="molecule type" value="Genomic_DNA"/>
</dbReference>
<protein>
    <submittedName>
        <fullName evidence="2">Uncharacterized protein</fullName>
    </submittedName>
</protein>
<organism evidence="2 3">
    <name type="scientific">Pocillopora damicornis</name>
    <name type="common">Cauliflower coral</name>
    <name type="synonym">Millepora damicornis</name>
    <dbReference type="NCBI Taxonomy" id="46731"/>
    <lineage>
        <taxon>Eukaryota</taxon>
        <taxon>Metazoa</taxon>
        <taxon>Cnidaria</taxon>
        <taxon>Anthozoa</taxon>
        <taxon>Hexacorallia</taxon>
        <taxon>Scleractinia</taxon>
        <taxon>Astrocoeniina</taxon>
        <taxon>Pocilloporidae</taxon>
        <taxon>Pocillopora</taxon>
    </lineage>
</organism>
<reference evidence="2 3" key="1">
    <citation type="journal article" date="2018" name="Sci. Rep.">
        <title>Comparative analysis of the Pocillopora damicornis genome highlights role of immune system in coral evolution.</title>
        <authorList>
            <person name="Cunning R."/>
            <person name="Bay R.A."/>
            <person name="Gillette P."/>
            <person name="Baker A.C."/>
            <person name="Traylor-Knowles N."/>
        </authorList>
    </citation>
    <scope>NUCLEOTIDE SEQUENCE [LARGE SCALE GENOMIC DNA]</scope>
    <source>
        <strain evidence="2">RSMAS</strain>
        <tissue evidence="2">Whole animal</tissue>
    </source>
</reference>
<proteinExistence type="predicted"/>
<evidence type="ECO:0000313" key="2">
    <source>
        <dbReference type="EMBL" id="RMX50345.1"/>
    </source>
</evidence>
<dbReference type="SUPFAM" id="SSF53098">
    <property type="entry name" value="Ribonuclease H-like"/>
    <property type="match status" value="1"/>
</dbReference>
<feature type="compositionally biased region" description="Low complexity" evidence="1">
    <location>
        <begin position="1"/>
        <end position="12"/>
    </location>
</feature>
<dbReference type="Proteomes" id="UP000275408">
    <property type="component" value="Unassembled WGS sequence"/>
</dbReference>
<dbReference type="AlphaFoldDB" id="A0A3M6U9H9"/>